<evidence type="ECO:0000313" key="1">
    <source>
        <dbReference type="EMBL" id="MPM28103.1"/>
    </source>
</evidence>
<dbReference type="Gene3D" id="3.10.310.10">
    <property type="entry name" value="Diaminopimelate Epimerase, Chain A, domain 1"/>
    <property type="match status" value="2"/>
</dbReference>
<dbReference type="AlphaFoldDB" id="A0A644YNL9"/>
<dbReference type="Pfam" id="PF26317">
    <property type="entry name" value="CntK_N"/>
    <property type="match status" value="1"/>
</dbReference>
<dbReference type="EMBL" id="VSSQ01005164">
    <property type="protein sequence ID" value="MPM28103.1"/>
    <property type="molecule type" value="Genomic_DNA"/>
</dbReference>
<accession>A0A644YNL9</accession>
<name>A0A644YNL9_9ZZZZ</name>
<proteinExistence type="predicted"/>
<comment type="caution">
    <text evidence="1">The sequence shown here is derived from an EMBL/GenBank/DDBJ whole genome shotgun (WGS) entry which is preliminary data.</text>
</comment>
<reference evidence="1" key="1">
    <citation type="submission" date="2019-08" db="EMBL/GenBank/DDBJ databases">
        <authorList>
            <person name="Kucharzyk K."/>
            <person name="Murdoch R.W."/>
            <person name="Higgins S."/>
            <person name="Loffler F."/>
        </authorList>
    </citation>
    <scope>NUCLEOTIDE SEQUENCE</scope>
</reference>
<sequence>MELDYTIWDPTKNITLLVSTPVPRREQPAVAAKLMAERPHVEQVGFLEPATLPGAVLRLQMMGGEFCGNASMSAAVYAAQRDGLTAPDVPLEVSGYSGLLRCRLDRRSDGLWGTVNMPLPERIASAALPDVGDVPAVVFDGITHCIVPAGAVTREAAEAAVRPLCAALEADACGILLYDEPADAFAPLVYVRSTGTAVWESGCGSGTAAVGAYLAFRANASKSVSLRQPGGTITASAEWTNGSVSALTITGHVALIEQGCCEV</sequence>
<evidence type="ECO:0008006" key="2">
    <source>
        <dbReference type="Google" id="ProtNLM"/>
    </source>
</evidence>
<organism evidence="1">
    <name type="scientific">bioreactor metagenome</name>
    <dbReference type="NCBI Taxonomy" id="1076179"/>
    <lineage>
        <taxon>unclassified sequences</taxon>
        <taxon>metagenomes</taxon>
        <taxon>ecological metagenomes</taxon>
    </lineage>
</organism>
<protein>
    <recommendedName>
        <fullName evidence="2">Diaminopimelate epimerase</fullName>
    </recommendedName>
</protein>
<dbReference type="SUPFAM" id="SSF54506">
    <property type="entry name" value="Diaminopimelate epimerase-like"/>
    <property type="match status" value="1"/>
</dbReference>
<gene>
    <name evidence="1" type="ORF">SDC9_74622</name>
</gene>
<dbReference type="InterPro" id="IPR058944">
    <property type="entry name" value="CntK-like"/>
</dbReference>